<evidence type="ECO:0000313" key="3">
    <source>
        <dbReference type="Proteomes" id="UP001191082"/>
    </source>
</evidence>
<protein>
    <submittedName>
        <fullName evidence="2">Uncharacterized protein</fullName>
    </submittedName>
</protein>
<dbReference type="Proteomes" id="UP001191082">
    <property type="component" value="Unassembled WGS sequence"/>
</dbReference>
<sequence length="111" mass="12082">MDSLIEVARGRVVKNKSTTGLQIMQNSKTGDLTSLVNFDTILQRVEPPVTTDTTRDEETSLPNDSAPNPGPLDPENKSAPAERSKSDHETAAMSKFPQQDNEAVDRIPHPG</sequence>
<reference evidence="2 3" key="1">
    <citation type="submission" date="2019-05" db="EMBL/GenBank/DDBJ databases">
        <title>Marivita sp. nov. isolated from sea sediment.</title>
        <authorList>
            <person name="Kim W."/>
        </authorList>
    </citation>
    <scope>NUCLEOTIDE SEQUENCE [LARGE SCALE GENOMIC DNA]</scope>
    <source>
        <strain evidence="2 3">CAU 1492</strain>
    </source>
</reference>
<feature type="compositionally biased region" description="Basic and acidic residues" evidence="1">
    <location>
        <begin position="74"/>
        <end position="90"/>
    </location>
</feature>
<comment type="caution">
    <text evidence="2">The sequence shown here is derived from an EMBL/GenBank/DDBJ whole genome shotgun (WGS) entry which is preliminary data.</text>
</comment>
<organism evidence="2 3">
    <name type="scientific">Arenibacterium halophilum</name>
    <dbReference type="NCBI Taxonomy" id="2583821"/>
    <lineage>
        <taxon>Bacteria</taxon>
        <taxon>Pseudomonadati</taxon>
        <taxon>Pseudomonadota</taxon>
        <taxon>Alphaproteobacteria</taxon>
        <taxon>Rhodobacterales</taxon>
        <taxon>Paracoccaceae</taxon>
        <taxon>Arenibacterium</taxon>
    </lineage>
</organism>
<gene>
    <name evidence="2" type="ORF">FGK64_01490</name>
</gene>
<accession>A0ABY2XDY9</accession>
<evidence type="ECO:0000256" key="1">
    <source>
        <dbReference type="SAM" id="MobiDB-lite"/>
    </source>
</evidence>
<evidence type="ECO:0000313" key="2">
    <source>
        <dbReference type="EMBL" id="TMV14683.1"/>
    </source>
</evidence>
<proteinExistence type="predicted"/>
<name>A0ABY2XDY9_9RHOB</name>
<keyword evidence="3" id="KW-1185">Reference proteome</keyword>
<dbReference type="EMBL" id="VCPC01000001">
    <property type="protein sequence ID" value="TMV14683.1"/>
    <property type="molecule type" value="Genomic_DNA"/>
</dbReference>
<feature type="region of interest" description="Disordered" evidence="1">
    <location>
        <begin position="45"/>
        <end position="111"/>
    </location>
</feature>